<dbReference type="GO" id="GO:0005886">
    <property type="term" value="C:plasma membrane"/>
    <property type="evidence" value="ECO:0007669"/>
    <property type="project" value="InterPro"/>
</dbReference>
<evidence type="ECO:0000313" key="7">
    <source>
        <dbReference type="EMBL" id="CAB4607103.1"/>
    </source>
</evidence>
<organism evidence="7">
    <name type="scientific">freshwater metagenome</name>
    <dbReference type="NCBI Taxonomy" id="449393"/>
    <lineage>
        <taxon>unclassified sequences</taxon>
        <taxon>metagenomes</taxon>
        <taxon>ecological metagenomes</taxon>
    </lineage>
</organism>
<evidence type="ECO:0000256" key="5">
    <source>
        <dbReference type="ARBA" id="ARBA00023136"/>
    </source>
</evidence>
<dbReference type="PANTHER" id="PTHR30589">
    <property type="entry name" value="PROLIPOPROTEIN DIACYLGLYCERYL TRANSFERASE"/>
    <property type="match status" value="1"/>
</dbReference>
<evidence type="ECO:0000256" key="3">
    <source>
        <dbReference type="ARBA" id="ARBA00022692"/>
    </source>
</evidence>
<feature type="transmembrane region" description="Helical" evidence="6">
    <location>
        <begin position="245"/>
        <end position="263"/>
    </location>
</feature>
<feature type="transmembrane region" description="Helical" evidence="6">
    <location>
        <begin position="27"/>
        <end position="44"/>
    </location>
</feature>
<keyword evidence="2" id="KW-0808">Transferase</keyword>
<protein>
    <submittedName>
        <fullName evidence="7">Unannotated protein</fullName>
    </submittedName>
</protein>
<keyword evidence="5 6" id="KW-0472">Membrane</keyword>
<keyword evidence="4 6" id="KW-1133">Transmembrane helix</keyword>
<feature type="transmembrane region" description="Helical" evidence="6">
    <location>
        <begin position="186"/>
        <end position="203"/>
    </location>
</feature>
<evidence type="ECO:0000256" key="6">
    <source>
        <dbReference type="SAM" id="Phobius"/>
    </source>
</evidence>
<dbReference type="NCBIfam" id="TIGR00544">
    <property type="entry name" value="lgt"/>
    <property type="match status" value="1"/>
</dbReference>
<keyword evidence="1" id="KW-1003">Cell membrane</keyword>
<dbReference type="GO" id="GO:0042158">
    <property type="term" value="P:lipoprotein biosynthetic process"/>
    <property type="evidence" value="ECO:0007669"/>
    <property type="project" value="InterPro"/>
</dbReference>
<evidence type="ECO:0000256" key="4">
    <source>
        <dbReference type="ARBA" id="ARBA00022989"/>
    </source>
</evidence>
<dbReference type="GO" id="GO:0008961">
    <property type="term" value="F:phosphatidylglycerol-prolipoprotein diacylglyceryl transferase activity"/>
    <property type="evidence" value="ECO:0007669"/>
    <property type="project" value="InterPro"/>
</dbReference>
<accession>A0A6J6H3W9</accession>
<reference evidence="7" key="1">
    <citation type="submission" date="2020-05" db="EMBL/GenBank/DDBJ databases">
        <authorList>
            <person name="Chiriac C."/>
            <person name="Salcher M."/>
            <person name="Ghai R."/>
            <person name="Kavagutti S V."/>
        </authorList>
    </citation>
    <scope>NUCLEOTIDE SEQUENCE</scope>
</reference>
<proteinExistence type="inferred from homology"/>
<dbReference type="HAMAP" id="MF_01147">
    <property type="entry name" value="Lgt"/>
    <property type="match status" value="1"/>
</dbReference>
<name>A0A6J6H3W9_9ZZZZ</name>
<dbReference type="PANTHER" id="PTHR30589:SF0">
    <property type="entry name" value="PHOSPHATIDYLGLYCEROL--PROLIPOPROTEIN DIACYLGLYCERYL TRANSFERASE"/>
    <property type="match status" value="1"/>
</dbReference>
<feature type="transmembrane region" description="Helical" evidence="6">
    <location>
        <begin position="97"/>
        <end position="116"/>
    </location>
</feature>
<dbReference type="AlphaFoldDB" id="A0A6J6H3W9"/>
<feature type="transmembrane region" description="Helical" evidence="6">
    <location>
        <begin position="56"/>
        <end position="77"/>
    </location>
</feature>
<dbReference type="Pfam" id="PF01790">
    <property type="entry name" value="LGT"/>
    <property type="match status" value="1"/>
</dbReference>
<gene>
    <name evidence="7" type="ORF">UFOPK1874_00181</name>
</gene>
<sequence>MNILSTVIASIPSPSSGSIELGPLRLNAYGLMIALGVVVAVRIGGRRAELRGVGNVEDLSSIAMWAVPAGVIGARLYHVITDLDRFRGDWLEAFAVWHGGLGIWGGVVAGVAVGFWRARTRGIDAWAMISCAVPGIAIAQAIGRWGNWWNQELFGRPTTLPWALRVSDSVAVKAGEVAGTTFHPTFLYESLGCIALAGLLIVIERRLQPARGRLLAWYAAGYTLLRFVVEGLRIDPAHQAGGLRLNQWVSIVVFSISAVFLIVDARRSRDASPASTVTEHE</sequence>
<dbReference type="EMBL" id="CAEZUX010000008">
    <property type="protein sequence ID" value="CAB4607103.1"/>
    <property type="molecule type" value="Genomic_DNA"/>
</dbReference>
<evidence type="ECO:0000256" key="1">
    <source>
        <dbReference type="ARBA" id="ARBA00022475"/>
    </source>
</evidence>
<feature type="transmembrane region" description="Helical" evidence="6">
    <location>
        <begin position="215"/>
        <end position="233"/>
    </location>
</feature>
<keyword evidence="3 6" id="KW-0812">Transmembrane</keyword>
<feature type="transmembrane region" description="Helical" evidence="6">
    <location>
        <begin position="123"/>
        <end position="143"/>
    </location>
</feature>
<evidence type="ECO:0000256" key="2">
    <source>
        <dbReference type="ARBA" id="ARBA00022679"/>
    </source>
</evidence>
<dbReference type="InterPro" id="IPR001640">
    <property type="entry name" value="Lgt"/>
</dbReference>